<gene>
    <name evidence="1" type="ORF">OUZ56_015629</name>
</gene>
<comment type="caution">
    <text evidence="1">The sequence shown here is derived from an EMBL/GenBank/DDBJ whole genome shotgun (WGS) entry which is preliminary data.</text>
</comment>
<keyword evidence="2" id="KW-1185">Reference proteome</keyword>
<reference evidence="1 2" key="1">
    <citation type="journal article" date="2023" name="Nucleic Acids Res.">
        <title>The hologenome of Daphnia magna reveals possible DNA methylation and microbiome-mediated evolution of the host genome.</title>
        <authorList>
            <person name="Chaturvedi A."/>
            <person name="Li X."/>
            <person name="Dhandapani V."/>
            <person name="Marshall H."/>
            <person name="Kissane S."/>
            <person name="Cuenca-Cambronero M."/>
            <person name="Asole G."/>
            <person name="Calvet F."/>
            <person name="Ruiz-Romero M."/>
            <person name="Marangio P."/>
            <person name="Guigo R."/>
            <person name="Rago D."/>
            <person name="Mirbahai L."/>
            <person name="Eastwood N."/>
            <person name="Colbourne J.K."/>
            <person name="Zhou J."/>
            <person name="Mallon E."/>
            <person name="Orsini L."/>
        </authorList>
    </citation>
    <scope>NUCLEOTIDE SEQUENCE [LARGE SCALE GENOMIC DNA]</scope>
    <source>
        <strain evidence="1">LRV0_1</strain>
    </source>
</reference>
<dbReference type="EMBL" id="JAOYFB010000038">
    <property type="protein sequence ID" value="KAK4026627.1"/>
    <property type="molecule type" value="Genomic_DNA"/>
</dbReference>
<dbReference type="Proteomes" id="UP001234178">
    <property type="component" value="Unassembled WGS sequence"/>
</dbReference>
<name>A0ABR0ANG2_9CRUS</name>
<sequence length="80" mass="8879">MTLTPNYTRLAAGNGLDENTFTMDGRLGQLVIERQNVVADIGQHRPQTSNTPQPTVELKIESTKRWRIVPRSEAGTSRGT</sequence>
<accession>A0ABR0ANG2</accession>
<evidence type="ECO:0000313" key="2">
    <source>
        <dbReference type="Proteomes" id="UP001234178"/>
    </source>
</evidence>
<organism evidence="1 2">
    <name type="scientific">Daphnia magna</name>
    <dbReference type="NCBI Taxonomy" id="35525"/>
    <lineage>
        <taxon>Eukaryota</taxon>
        <taxon>Metazoa</taxon>
        <taxon>Ecdysozoa</taxon>
        <taxon>Arthropoda</taxon>
        <taxon>Crustacea</taxon>
        <taxon>Branchiopoda</taxon>
        <taxon>Diplostraca</taxon>
        <taxon>Cladocera</taxon>
        <taxon>Anomopoda</taxon>
        <taxon>Daphniidae</taxon>
        <taxon>Daphnia</taxon>
    </lineage>
</organism>
<evidence type="ECO:0000313" key="1">
    <source>
        <dbReference type="EMBL" id="KAK4026627.1"/>
    </source>
</evidence>
<protein>
    <submittedName>
        <fullName evidence="1">Uncharacterized protein</fullName>
    </submittedName>
</protein>
<proteinExistence type="predicted"/>